<reference evidence="11 12" key="1">
    <citation type="submission" date="2018-06" db="EMBL/GenBank/DDBJ databases">
        <authorList>
            <consortium name="Pathogen Informatics"/>
            <person name="Doyle S."/>
        </authorList>
    </citation>
    <scope>NUCLEOTIDE SEQUENCE [LARGE SCALE GENOMIC DNA]</scope>
    <source>
        <strain evidence="11 12">NCTC10738</strain>
    </source>
</reference>
<evidence type="ECO:0000256" key="5">
    <source>
        <dbReference type="ARBA" id="ARBA00022833"/>
    </source>
</evidence>
<comment type="cofactor">
    <cofactor evidence="7">
        <name>Zn(2+)</name>
        <dbReference type="ChEBI" id="CHEBI:29105"/>
    </cofactor>
    <text evidence="7">Binds 1 zinc ion.</text>
</comment>
<feature type="region of interest" description="Disordered" evidence="8">
    <location>
        <begin position="582"/>
        <end position="612"/>
    </location>
</feature>
<feature type="signal peptide" evidence="9">
    <location>
        <begin position="1"/>
        <end position="44"/>
    </location>
</feature>
<keyword evidence="12" id="KW-1185">Reference proteome</keyword>
<evidence type="ECO:0000256" key="8">
    <source>
        <dbReference type="SAM" id="MobiDB-lite"/>
    </source>
</evidence>
<dbReference type="InterPro" id="IPR045090">
    <property type="entry name" value="Pept_M3A_M3B"/>
</dbReference>
<dbReference type="PANTHER" id="PTHR11804">
    <property type="entry name" value="PROTEASE M3 THIMET OLIGOPEPTIDASE-RELATED"/>
    <property type="match status" value="1"/>
</dbReference>
<dbReference type="Gene3D" id="1.10.1370.10">
    <property type="entry name" value="Neurolysin, domain 3"/>
    <property type="match status" value="1"/>
</dbReference>
<organism evidence="11 12">
    <name type="scientific">Shewanella algae</name>
    <dbReference type="NCBI Taxonomy" id="38313"/>
    <lineage>
        <taxon>Bacteria</taxon>
        <taxon>Pseudomonadati</taxon>
        <taxon>Pseudomonadota</taxon>
        <taxon>Gammaproteobacteria</taxon>
        <taxon>Alteromonadales</taxon>
        <taxon>Shewanellaceae</taxon>
        <taxon>Shewanella</taxon>
    </lineage>
</organism>
<evidence type="ECO:0000256" key="6">
    <source>
        <dbReference type="ARBA" id="ARBA00023049"/>
    </source>
</evidence>
<sequence>MPRSTLPAVNSGLSPSRLKSRLPLSVLASLLASTVASGISPALAAPDAVPLLTAQCVEYSSNFQPEFQDLQLLERQTLGLHNINDRLGYYRSFPLSAAQHELLLQCQLKLADTMDRFLSEPALISLTSELNQDDEPQLQALAQRLDWLMQQHLGIEEKARLHGAQASIRQGMRSDDLKLELGQCALPGMQQALNPEENSAEQEAAQSAQKPGFFAVNIASYLMQQADGDCRAKVWRTYQGRARLRNQLPLSSVFALRQQQAKAHGYPSYSDFILSSQLLSTPSDVAKFLDASTQKLDYAPWDLGRELQQAQSTKMVALKGSEVLKALFDHLKPLGLTTEQINDDWLRVYHHGRLQGELLISEGKHNRHKMLRRAVVGQQTGQSELVLKPQQVKLKDYQTAVSSLSAAIAQLSGGGRYYLNNSLELPQDGAGVGKAWLERYLSGAFAFSLKPAPGSREQLAEEYQQQLKVFRAKVALASFEAFGNSQYPQLHKAFEASFNGSWPEVSDYSYSFGAISDQGPLYYLGLWQQQLAKAIDVHTRGCNPAQLFDLLLVNESAQPMVARLQSLFGAADAATLIRRIRDANTQENRSTDTCPLPGSDEQYPGRQEPAQR</sequence>
<protein>
    <submittedName>
        <fullName evidence="11">Zn-dependent oligopeptidases</fullName>
    </submittedName>
</protein>
<evidence type="ECO:0000256" key="3">
    <source>
        <dbReference type="ARBA" id="ARBA00022723"/>
    </source>
</evidence>
<feature type="chain" id="PRO_5016912423" evidence="9">
    <location>
        <begin position="45"/>
        <end position="612"/>
    </location>
</feature>
<dbReference type="GO" id="GO:0006508">
    <property type="term" value="P:proteolysis"/>
    <property type="evidence" value="ECO:0007669"/>
    <property type="project" value="UniProtKB-KW"/>
</dbReference>
<dbReference type="RefSeq" id="WP_115390404.1">
    <property type="nucleotide sequence ID" value="NZ_AP024614.1"/>
</dbReference>
<evidence type="ECO:0000313" key="12">
    <source>
        <dbReference type="Proteomes" id="UP000254069"/>
    </source>
</evidence>
<keyword evidence="6 7" id="KW-0482">Metalloprotease</keyword>
<evidence type="ECO:0000256" key="1">
    <source>
        <dbReference type="ARBA" id="ARBA00006040"/>
    </source>
</evidence>
<gene>
    <name evidence="11" type="ORF">NCTC10738_04012</name>
</gene>
<evidence type="ECO:0000313" key="11">
    <source>
        <dbReference type="EMBL" id="SUJ07788.1"/>
    </source>
</evidence>
<keyword evidence="4 7" id="KW-0378">Hydrolase</keyword>
<dbReference type="GO" id="GO:0004222">
    <property type="term" value="F:metalloendopeptidase activity"/>
    <property type="evidence" value="ECO:0007669"/>
    <property type="project" value="InterPro"/>
</dbReference>
<keyword evidence="3 7" id="KW-0479">Metal-binding</keyword>
<comment type="similarity">
    <text evidence="1 7">Belongs to the peptidase M3 family.</text>
</comment>
<dbReference type="Proteomes" id="UP000254069">
    <property type="component" value="Unassembled WGS sequence"/>
</dbReference>
<dbReference type="Pfam" id="PF01432">
    <property type="entry name" value="Peptidase_M3"/>
    <property type="match status" value="1"/>
</dbReference>
<dbReference type="SUPFAM" id="SSF55486">
    <property type="entry name" value="Metalloproteases ('zincins'), catalytic domain"/>
    <property type="match status" value="1"/>
</dbReference>
<dbReference type="AlphaFoldDB" id="A0A380BW81"/>
<dbReference type="InterPro" id="IPR001567">
    <property type="entry name" value="Pept_M3A_M3B_dom"/>
</dbReference>
<keyword evidence="5 7" id="KW-0862">Zinc</keyword>
<dbReference type="InterPro" id="IPR024077">
    <property type="entry name" value="Neurolysin/TOP_dom2"/>
</dbReference>
<evidence type="ECO:0000256" key="9">
    <source>
        <dbReference type="SAM" id="SignalP"/>
    </source>
</evidence>
<dbReference type="EMBL" id="UGYO01000002">
    <property type="protein sequence ID" value="SUJ07788.1"/>
    <property type="molecule type" value="Genomic_DNA"/>
</dbReference>
<dbReference type="PANTHER" id="PTHR11804:SF84">
    <property type="entry name" value="SACCHAROLYSIN"/>
    <property type="match status" value="1"/>
</dbReference>
<evidence type="ECO:0000256" key="7">
    <source>
        <dbReference type="RuleBase" id="RU003435"/>
    </source>
</evidence>
<evidence type="ECO:0000259" key="10">
    <source>
        <dbReference type="Pfam" id="PF01432"/>
    </source>
</evidence>
<name>A0A380BW81_9GAMM</name>
<accession>A0A380BW81</accession>
<proteinExistence type="inferred from homology"/>
<dbReference type="GO" id="GO:0006518">
    <property type="term" value="P:peptide metabolic process"/>
    <property type="evidence" value="ECO:0007669"/>
    <property type="project" value="TreeGrafter"/>
</dbReference>
<evidence type="ECO:0000256" key="2">
    <source>
        <dbReference type="ARBA" id="ARBA00022670"/>
    </source>
</evidence>
<dbReference type="GO" id="GO:0046872">
    <property type="term" value="F:metal ion binding"/>
    <property type="evidence" value="ECO:0007669"/>
    <property type="project" value="UniProtKB-UniRule"/>
</dbReference>
<feature type="domain" description="Peptidase M3A/M3B catalytic" evidence="10">
    <location>
        <begin position="222"/>
        <end position="296"/>
    </location>
</feature>
<evidence type="ECO:0000256" key="4">
    <source>
        <dbReference type="ARBA" id="ARBA00022801"/>
    </source>
</evidence>
<keyword evidence="2 7" id="KW-0645">Protease</keyword>
<keyword evidence="9" id="KW-0732">Signal</keyword>